<evidence type="ECO:0000313" key="3">
    <source>
        <dbReference type="EMBL" id="MBA8915088.1"/>
    </source>
</evidence>
<keyword evidence="2" id="KW-0732">Signal</keyword>
<dbReference type="AlphaFoldDB" id="A0AA40S5X8"/>
<sequence length="178" mass="18979">MRALARLAVPLSALLGATAAQAEPPRAAVFDFQLANLGAQGPTDEDVARLGPISDLLRAQLKDSGRYRLVSTDPVKEEVAKGADLRKCGGCAEDYARRLGADVAITGEIQKVSNLILNINVYVKDLRSDAPEKAYSVDIRGNNDLSFQHGVKYLVKNNLPPAEGAAPGNVDPKRDTKG</sequence>
<dbReference type="RefSeq" id="WP_182556164.1">
    <property type="nucleotide sequence ID" value="NZ_BPRF01000004.1"/>
</dbReference>
<keyword evidence="4" id="KW-1185">Reference proteome</keyword>
<evidence type="ECO:0000256" key="1">
    <source>
        <dbReference type="SAM" id="MobiDB-lite"/>
    </source>
</evidence>
<evidence type="ECO:0000256" key="2">
    <source>
        <dbReference type="SAM" id="SignalP"/>
    </source>
</evidence>
<organism evidence="3 4">
    <name type="scientific">Methylorubrum thiocyanatum</name>
    <dbReference type="NCBI Taxonomy" id="47958"/>
    <lineage>
        <taxon>Bacteria</taxon>
        <taxon>Pseudomonadati</taxon>
        <taxon>Pseudomonadota</taxon>
        <taxon>Alphaproteobacteria</taxon>
        <taxon>Hyphomicrobiales</taxon>
        <taxon>Methylobacteriaceae</taxon>
        <taxon>Methylorubrum</taxon>
    </lineage>
</organism>
<dbReference type="Proteomes" id="UP000543554">
    <property type="component" value="Unassembled WGS sequence"/>
</dbReference>
<evidence type="ECO:0008006" key="5">
    <source>
        <dbReference type="Google" id="ProtNLM"/>
    </source>
</evidence>
<dbReference type="Gene3D" id="3.40.50.10070">
    <property type="entry name" value="TolB, N-terminal domain"/>
    <property type="match status" value="1"/>
</dbReference>
<accession>A0AA40S5X8</accession>
<gene>
    <name evidence="3" type="ORF">HNR51_004184</name>
</gene>
<proteinExistence type="predicted"/>
<feature type="signal peptide" evidence="2">
    <location>
        <begin position="1"/>
        <end position="22"/>
    </location>
</feature>
<protein>
    <recommendedName>
        <fullName evidence="5">DUF2380 domain-containing protein</fullName>
    </recommendedName>
</protein>
<name>A0AA40S5X8_9HYPH</name>
<dbReference type="Pfam" id="PF11684">
    <property type="entry name" value="DUF3280"/>
    <property type="match status" value="1"/>
</dbReference>
<comment type="caution">
    <text evidence="3">The sequence shown here is derived from an EMBL/GenBank/DDBJ whole genome shotgun (WGS) entry which is preliminary data.</text>
</comment>
<feature type="region of interest" description="Disordered" evidence="1">
    <location>
        <begin position="158"/>
        <end position="178"/>
    </location>
</feature>
<reference evidence="3 4" key="1">
    <citation type="submission" date="2020-08" db="EMBL/GenBank/DDBJ databases">
        <title>Genomic Encyclopedia of Type Strains, Phase IV (KMG-IV): sequencing the most valuable type-strain genomes for metagenomic binning, comparative biology and taxonomic classification.</title>
        <authorList>
            <person name="Goeker M."/>
        </authorList>
    </citation>
    <scope>NUCLEOTIDE SEQUENCE [LARGE SCALE GENOMIC DNA]</scope>
    <source>
        <strain evidence="3 4">DSM 11490</strain>
    </source>
</reference>
<dbReference type="InterPro" id="IPR021698">
    <property type="entry name" value="DUF3280"/>
</dbReference>
<evidence type="ECO:0000313" key="4">
    <source>
        <dbReference type="Proteomes" id="UP000543554"/>
    </source>
</evidence>
<feature type="chain" id="PRO_5041225571" description="DUF2380 domain-containing protein" evidence="2">
    <location>
        <begin position="23"/>
        <end position="178"/>
    </location>
</feature>
<dbReference type="EMBL" id="JACJIB010000007">
    <property type="protein sequence ID" value="MBA8915088.1"/>
    <property type="molecule type" value="Genomic_DNA"/>
</dbReference>